<protein>
    <recommendedName>
        <fullName evidence="2">Myb/SANT-like DNA-binding domain-containing protein</fullName>
    </recommendedName>
</protein>
<feature type="region of interest" description="Disordered" evidence="1">
    <location>
        <begin position="113"/>
        <end position="166"/>
    </location>
</feature>
<feature type="compositionally biased region" description="Basic and acidic residues" evidence="1">
    <location>
        <begin position="142"/>
        <end position="151"/>
    </location>
</feature>
<feature type="region of interest" description="Disordered" evidence="1">
    <location>
        <begin position="234"/>
        <end position="253"/>
    </location>
</feature>
<evidence type="ECO:0000313" key="4">
    <source>
        <dbReference type="Proteomes" id="UP000265515"/>
    </source>
</evidence>
<sequence length="253" mass="27688">MGEDNALMADVEGQHQFMKMKERYTWVHDRMKDNGFRHRTTEDCRKKWTNMLSKAKLIHDRCENASSMPSYFDLSVEKRKELEVPLTFEKPLWEAMQWKLNRPSMTCDKTLASEDLTEGGGETTQNDALGNRGSGRSGSDGRTMDDSEGASKRRRTNNGKARVEDMSCGGSSLGRVMEDLTRAYCDGLDKAASTLVKATSEADKAIATKIGGVADAIRGGNTVLEMLIGVLSRQGGGRSYGGDGGGDADPSSR</sequence>
<evidence type="ECO:0000313" key="3">
    <source>
        <dbReference type="EMBL" id="GBG60325.1"/>
    </source>
</evidence>
<gene>
    <name evidence="3" type="ORF">CBR_g4281</name>
</gene>
<evidence type="ECO:0000256" key="1">
    <source>
        <dbReference type="SAM" id="MobiDB-lite"/>
    </source>
</evidence>
<dbReference type="InterPro" id="IPR044822">
    <property type="entry name" value="Myb_DNA-bind_4"/>
</dbReference>
<dbReference type="Pfam" id="PF13837">
    <property type="entry name" value="Myb_DNA-bind_4"/>
    <property type="match status" value="1"/>
</dbReference>
<dbReference type="Gramene" id="GBG60325">
    <property type="protein sequence ID" value="GBG60325"/>
    <property type="gene ID" value="CBR_g4281"/>
</dbReference>
<dbReference type="EMBL" id="BFEA01000010">
    <property type="protein sequence ID" value="GBG60325.1"/>
    <property type="molecule type" value="Genomic_DNA"/>
</dbReference>
<feature type="domain" description="Myb/SANT-like DNA-binding" evidence="2">
    <location>
        <begin position="19"/>
        <end position="73"/>
    </location>
</feature>
<dbReference type="OrthoDB" id="1927263at2759"/>
<feature type="compositionally biased region" description="Gly residues" evidence="1">
    <location>
        <begin position="234"/>
        <end position="247"/>
    </location>
</feature>
<name>A0A388JRA1_CHABU</name>
<proteinExistence type="predicted"/>
<dbReference type="PANTHER" id="PTHR33492:SF11">
    <property type="entry name" value="OS04G0670900 PROTEIN"/>
    <property type="match status" value="1"/>
</dbReference>
<dbReference type="Proteomes" id="UP000265515">
    <property type="component" value="Unassembled WGS sequence"/>
</dbReference>
<reference evidence="3 4" key="1">
    <citation type="journal article" date="2018" name="Cell">
        <title>The Chara Genome: Secondary Complexity and Implications for Plant Terrestrialization.</title>
        <authorList>
            <person name="Nishiyama T."/>
            <person name="Sakayama H."/>
            <person name="Vries J.D."/>
            <person name="Buschmann H."/>
            <person name="Saint-Marcoux D."/>
            <person name="Ullrich K.K."/>
            <person name="Haas F.B."/>
            <person name="Vanderstraeten L."/>
            <person name="Becker D."/>
            <person name="Lang D."/>
            <person name="Vosolsobe S."/>
            <person name="Rombauts S."/>
            <person name="Wilhelmsson P.K.I."/>
            <person name="Janitza P."/>
            <person name="Kern R."/>
            <person name="Heyl A."/>
            <person name="Rumpler F."/>
            <person name="Villalobos L.I.A.C."/>
            <person name="Clay J.M."/>
            <person name="Skokan R."/>
            <person name="Toyoda A."/>
            <person name="Suzuki Y."/>
            <person name="Kagoshima H."/>
            <person name="Schijlen E."/>
            <person name="Tajeshwar N."/>
            <person name="Catarino B."/>
            <person name="Hetherington A.J."/>
            <person name="Saltykova A."/>
            <person name="Bonnot C."/>
            <person name="Breuninger H."/>
            <person name="Symeonidi A."/>
            <person name="Radhakrishnan G.V."/>
            <person name="Van Nieuwerburgh F."/>
            <person name="Deforce D."/>
            <person name="Chang C."/>
            <person name="Karol K.G."/>
            <person name="Hedrich R."/>
            <person name="Ulvskov P."/>
            <person name="Glockner G."/>
            <person name="Delwiche C.F."/>
            <person name="Petrasek J."/>
            <person name="Van de Peer Y."/>
            <person name="Friml J."/>
            <person name="Beilby M."/>
            <person name="Dolan L."/>
            <person name="Kohara Y."/>
            <person name="Sugano S."/>
            <person name="Fujiyama A."/>
            <person name="Delaux P.-M."/>
            <person name="Quint M."/>
            <person name="TheiBen G."/>
            <person name="Hagemann M."/>
            <person name="Harholt J."/>
            <person name="Dunand C."/>
            <person name="Zachgo S."/>
            <person name="Langdale J."/>
            <person name="Maumus F."/>
            <person name="Straeten D.V.D."/>
            <person name="Gould S.B."/>
            <person name="Rensing S.A."/>
        </authorList>
    </citation>
    <scope>NUCLEOTIDE SEQUENCE [LARGE SCALE GENOMIC DNA]</scope>
    <source>
        <strain evidence="3 4">S276</strain>
    </source>
</reference>
<accession>A0A388JRA1</accession>
<keyword evidence="4" id="KW-1185">Reference proteome</keyword>
<comment type="caution">
    <text evidence="3">The sequence shown here is derived from an EMBL/GenBank/DDBJ whole genome shotgun (WGS) entry which is preliminary data.</text>
</comment>
<dbReference type="AlphaFoldDB" id="A0A388JRA1"/>
<organism evidence="3 4">
    <name type="scientific">Chara braunii</name>
    <name type="common">Braun's stonewort</name>
    <dbReference type="NCBI Taxonomy" id="69332"/>
    <lineage>
        <taxon>Eukaryota</taxon>
        <taxon>Viridiplantae</taxon>
        <taxon>Streptophyta</taxon>
        <taxon>Charophyceae</taxon>
        <taxon>Charales</taxon>
        <taxon>Characeae</taxon>
        <taxon>Chara</taxon>
    </lineage>
</organism>
<dbReference type="PANTHER" id="PTHR33492">
    <property type="entry name" value="OSJNBA0043A12.37 PROTEIN-RELATED"/>
    <property type="match status" value="1"/>
</dbReference>
<evidence type="ECO:0000259" key="2">
    <source>
        <dbReference type="Pfam" id="PF13837"/>
    </source>
</evidence>